<keyword evidence="3" id="KW-1185">Reference proteome</keyword>
<comment type="caution">
    <text evidence="2">The sequence shown here is derived from an EMBL/GenBank/DDBJ whole genome shotgun (WGS) entry which is preliminary data.</text>
</comment>
<organism evidence="2 3">
    <name type="scientific">Portunus trituberculatus</name>
    <name type="common">Swimming crab</name>
    <name type="synonym">Neptunus trituberculatus</name>
    <dbReference type="NCBI Taxonomy" id="210409"/>
    <lineage>
        <taxon>Eukaryota</taxon>
        <taxon>Metazoa</taxon>
        <taxon>Ecdysozoa</taxon>
        <taxon>Arthropoda</taxon>
        <taxon>Crustacea</taxon>
        <taxon>Multicrustacea</taxon>
        <taxon>Malacostraca</taxon>
        <taxon>Eumalacostraca</taxon>
        <taxon>Eucarida</taxon>
        <taxon>Decapoda</taxon>
        <taxon>Pleocyemata</taxon>
        <taxon>Brachyura</taxon>
        <taxon>Eubrachyura</taxon>
        <taxon>Portunoidea</taxon>
        <taxon>Portunidae</taxon>
        <taxon>Portuninae</taxon>
        <taxon>Portunus</taxon>
    </lineage>
</organism>
<dbReference type="InterPro" id="IPR036116">
    <property type="entry name" value="FN3_sf"/>
</dbReference>
<evidence type="ECO:0000313" key="3">
    <source>
        <dbReference type="Proteomes" id="UP000324222"/>
    </source>
</evidence>
<dbReference type="InterPro" id="IPR003961">
    <property type="entry name" value="FN3_dom"/>
</dbReference>
<name>A0A5B7FI09_PORTR</name>
<dbReference type="InterPro" id="IPR013783">
    <property type="entry name" value="Ig-like_fold"/>
</dbReference>
<dbReference type="SUPFAM" id="SSF49265">
    <property type="entry name" value="Fibronectin type III"/>
    <property type="match status" value="1"/>
</dbReference>
<accession>A0A5B7FI09</accession>
<feature type="region of interest" description="Disordered" evidence="1">
    <location>
        <begin position="1"/>
        <end position="25"/>
    </location>
</feature>
<feature type="compositionally biased region" description="Polar residues" evidence="1">
    <location>
        <begin position="1"/>
        <end position="20"/>
    </location>
</feature>
<dbReference type="AlphaFoldDB" id="A0A5B7FI09"/>
<protein>
    <recommendedName>
        <fullName evidence="4">Fibronectin type-III domain-containing protein</fullName>
    </recommendedName>
</protein>
<dbReference type="EMBL" id="VSRR010006349">
    <property type="protein sequence ID" value="MPC44578.1"/>
    <property type="molecule type" value="Genomic_DNA"/>
</dbReference>
<dbReference type="Proteomes" id="UP000324222">
    <property type="component" value="Unassembled WGS sequence"/>
</dbReference>
<sequence>MSSSTYQVSNASSGSITLSWAPNYAGGLPRGYSVRYRAAGSTLYQSMRSAVQVQPISGAGNFTYSGAHIRVHIATQAYLWRMAITPSPRTWVSS</sequence>
<gene>
    <name evidence="2" type="ORF">E2C01_038255</name>
</gene>
<reference evidence="2 3" key="1">
    <citation type="submission" date="2019-05" db="EMBL/GenBank/DDBJ databases">
        <title>Another draft genome of Portunus trituberculatus and its Hox gene families provides insights of decapod evolution.</title>
        <authorList>
            <person name="Jeong J.-H."/>
            <person name="Song I."/>
            <person name="Kim S."/>
            <person name="Choi T."/>
            <person name="Kim D."/>
            <person name="Ryu S."/>
            <person name="Kim W."/>
        </authorList>
    </citation>
    <scope>NUCLEOTIDE SEQUENCE [LARGE SCALE GENOMIC DNA]</scope>
    <source>
        <tissue evidence="2">Muscle</tissue>
    </source>
</reference>
<evidence type="ECO:0008006" key="4">
    <source>
        <dbReference type="Google" id="ProtNLM"/>
    </source>
</evidence>
<dbReference type="CDD" id="cd00063">
    <property type="entry name" value="FN3"/>
    <property type="match status" value="1"/>
</dbReference>
<dbReference type="Gene3D" id="2.60.40.10">
    <property type="entry name" value="Immunoglobulins"/>
    <property type="match status" value="1"/>
</dbReference>
<evidence type="ECO:0000313" key="2">
    <source>
        <dbReference type="EMBL" id="MPC44578.1"/>
    </source>
</evidence>
<proteinExistence type="predicted"/>
<evidence type="ECO:0000256" key="1">
    <source>
        <dbReference type="SAM" id="MobiDB-lite"/>
    </source>
</evidence>